<feature type="transmembrane region" description="Helical" evidence="7">
    <location>
        <begin position="95"/>
        <end position="116"/>
    </location>
</feature>
<keyword evidence="5 7" id="KW-1133">Transmembrane helix</keyword>
<reference evidence="9 10" key="1">
    <citation type="journal article" date="2019" name="Int. J. Syst. Evol. Microbiol.">
        <title>The Global Catalogue of Microorganisms (GCM) 10K type strain sequencing project: providing services to taxonomists for standard genome sequencing and annotation.</title>
        <authorList>
            <consortium name="The Broad Institute Genomics Platform"/>
            <consortium name="The Broad Institute Genome Sequencing Center for Infectious Disease"/>
            <person name="Wu L."/>
            <person name="Ma J."/>
        </authorList>
    </citation>
    <scope>NUCLEOTIDE SEQUENCE [LARGE SCALE GENOMIC DNA]</scope>
    <source>
        <strain evidence="9 10">XZYJT29</strain>
    </source>
</reference>
<comment type="subcellular location">
    <subcellularLocation>
        <location evidence="1 7">Cell membrane</location>
        <topology evidence="1 7">Multi-pass membrane protein</topology>
    </subcellularLocation>
</comment>
<dbReference type="Pfam" id="PF00528">
    <property type="entry name" value="BPD_transp_1"/>
    <property type="match status" value="1"/>
</dbReference>
<dbReference type="EMBL" id="JBHTAS010000001">
    <property type="protein sequence ID" value="MFC7140555.1"/>
    <property type="molecule type" value="Genomic_DNA"/>
</dbReference>
<feature type="transmembrane region" description="Helical" evidence="7">
    <location>
        <begin position="176"/>
        <end position="199"/>
    </location>
</feature>
<evidence type="ECO:0000256" key="5">
    <source>
        <dbReference type="ARBA" id="ARBA00022989"/>
    </source>
</evidence>
<evidence type="ECO:0000256" key="3">
    <source>
        <dbReference type="ARBA" id="ARBA00022475"/>
    </source>
</evidence>
<feature type="transmembrane region" description="Helical" evidence="7">
    <location>
        <begin position="128"/>
        <end position="146"/>
    </location>
</feature>
<keyword evidence="6 7" id="KW-0472">Membrane</keyword>
<dbReference type="InterPro" id="IPR000515">
    <property type="entry name" value="MetI-like"/>
</dbReference>
<comment type="similarity">
    <text evidence="7">Belongs to the binding-protein-dependent transport system permease family.</text>
</comment>
<evidence type="ECO:0000313" key="10">
    <source>
        <dbReference type="Proteomes" id="UP001596432"/>
    </source>
</evidence>
<organism evidence="9 10">
    <name type="scientific">Halosimplex aquaticum</name>
    <dbReference type="NCBI Taxonomy" id="3026162"/>
    <lineage>
        <taxon>Archaea</taxon>
        <taxon>Methanobacteriati</taxon>
        <taxon>Methanobacteriota</taxon>
        <taxon>Stenosarchaea group</taxon>
        <taxon>Halobacteria</taxon>
        <taxon>Halobacteriales</taxon>
        <taxon>Haloarculaceae</taxon>
        <taxon>Halosimplex</taxon>
    </lineage>
</organism>
<sequence>MSIRDQISSYRRGEDERRRQTIGTVNRETIEGYLWSIPYLAAFVVFLLWPLVKGLYMSFHDWNPLFPSESTWIGLENYIQIVNDPFFWSALWNTIYFVALTVPTMVVLSLGLALGVNRNVAGKKVLRTIFFSPYVLTIAVVAIVWLELLSVDFGPINYYLGILLGISPQWLTSRLLAMPSLAVTTIWWLLGFNFIILLAGRQSIPERLYEAARLDGAGTWRAFRDITLPQMRNSILFVVIIQFILQFQVFGQPYIMTGGGPAQSTRTIVYYLYQSAFNQQAYGYAAAIGYILFAILVGISLINYFVIGGDADE</sequence>
<name>A0ABD5Y482_9EURY</name>
<dbReference type="InterPro" id="IPR051393">
    <property type="entry name" value="ABC_transporter_permease"/>
</dbReference>
<dbReference type="GO" id="GO:0005886">
    <property type="term" value="C:plasma membrane"/>
    <property type="evidence" value="ECO:0007669"/>
    <property type="project" value="UniProtKB-SubCell"/>
</dbReference>
<evidence type="ECO:0000256" key="1">
    <source>
        <dbReference type="ARBA" id="ARBA00004651"/>
    </source>
</evidence>
<evidence type="ECO:0000256" key="6">
    <source>
        <dbReference type="ARBA" id="ARBA00023136"/>
    </source>
</evidence>
<feature type="transmembrane region" description="Helical" evidence="7">
    <location>
        <begin position="281"/>
        <end position="307"/>
    </location>
</feature>
<dbReference type="Gene3D" id="1.10.3720.10">
    <property type="entry name" value="MetI-like"/>
    <property type="match status" value="1"/>
</dbReference>
<proteinExistence type="inferred from homology"/>
<dbReference type="CDD" id="cd06261">
    <property type="entry name" value="TM_PBP2"/>
    <property type="match status" value="1"/>
</dbReference>
<evidence type="ECO:0000313" key="9">
    <source>
        <dbReference type="EMBL" id="MFC7140555.1"/>
    </source>
</evidence>
<evidence type="ECO:0000256" key="4">
    <source>
        <dbReference type="ARBA" id="ARBA00022692"/>
    </source>
</evidence>
<dbReference type="RefSeq" id="WP_274326110.1">
    <property type="nucleotide sequence ID" value="NZ_CP118158.1"/>
</dbReference>
<dbReference type="PANTHER" id="PTHR30193">
    <property type="entry name" value="ABC TRANSPORTER PERMEASE PROTEIN"/>
    <property type="match status" value="1"/>
</dbReference>
<dbReference type="Proteomes" id="UP001596432">
    <property type="component" value="Unassembled WGS sequence"/>
</dbReference>
<dbReference type="PROSITE" id="PS50928">
    <property type="entry name" value="ABC_TM1"/>
    <property type="match status" value="1"/>
</dbReference>
<evidence type="ECO:0000256" key="7">
    <source>
        <dbReference type="RuleBase" id="RU363032"/>
    </source>
</evidence>
<keyword evidence="2 7" id="KW-0813">Transport</keyword>
<comment type="caution">
    <text evidence="9">The sequence shown here is derived from an EMBL/GenBank/DDBJ whole genome shotgun (WGS) entry which is preliminary data.</text>
</comment>
<dbReference type="AlphaFoldDB" id="A0ABD5Y482"/>
<feature type="transmembrane region" description="Helical" evidence="7">
    <location>
        <begin position="33"/>
        <end position="52"/>
    </location>
</feature>
<gene>
    <name evidence="9" type="ORF">ACFQMA_12055</name>
</gene>
<feature type="domain" description="ABC transmembrane type-1" evidence="8">
    <location>
        <begin position="91"/>
        <end position="303"/>
    </location>
</feature>
<dbReference type="SUPFAM" id="SSF161098">
    <property type="entry name" value="MetI-like"/>
    <property type="match status" value="1"/>
</dbReference>
<evidence type="ECO:0000259" key="8">
    <source>
        <dbReference type="PROSITE" id="PS50928"/>
    </source>
</evidence>
<evidence type="ECO:0000256" key="2">
    <source>
        <dbReference type="ARBA" id="ARBA00022448"/>
    </source>
</evidence>
<dbReference type="PANTHER" id="PTHR30193:SF41">
    <property type="entry name" value="DIACETYLCHITOBIOSE UPTAKE SYSTEM PERMEASE PROTEIN NGCF"/>
    <property type="match status" value="1"/>
</dbReference>
<keyword evidence="10" id="KW-1185">Reference proteome</keyword>
<accession>A0ABD5Y482</accession>
<keyword evidence="3" id="KW-1003">Cell membrane</keyword>
<dbReference type="GeneID" id="78820851"/>
<protein>
    <submittedName>
        <fullName evidence="9">Carbohydrate ABC transporter permease</fullName>
    </submittedName>
</protein>
<feature type="transmembrane region" description="Helical" evidence="7">
    <location>
        <begin position="234"/>
        <end position="255"/>
    </location>
</feature>
<dbReference type="InterPro" id="IPR035906">
    <property type="entry name" value="MetI-like_sf"/>
</dbReference>
<keyword evidence="4 7" id="KW-0812">Transmembrane</keyword>